<sequence>MLLIHRVPKPRYLPDSAPQDVLLRAHYFHIKELALRTYRSKPDPHDLSVATLRRRREFQQITATLRDQGIRYRWGYPTKIILTRYGETKSFSTPEEGLKMLPRRYPFPDRPAGPKWSNRTV</sequence>
<organism evidence="2 3">
    <name type="scientific">Pelobates cultripes</name>
    <name type="common">Western spadefoot toad</name>
    <dbReference type="NCBI Taxonomy" id="61616"/>
    <lineage>
        <taxon>Eukaryota</taxon>
        <taxon>Metazoa</taxon>
        <taxon>Chordata</taxon>
        <taxon>Craniata</taxon>
        <taxon>Vertebrata</taxon>
        <taxon>Euteleostomi</taxon>
        <taxon>Amphibia</taxon>
        <taxon>Batrachia</taxon>
        <taxon>Anura</taxon>
        <taxon>Pelobatoidea</taxon>
        <taxon>Pelobatidae</taxon>
        <taxon>Pelobates</taxon>
    </lineage>
</organism>
<dbReference type="Gene3D" id="3.30.250.20">
    <property type="entry name" value="L1 transposable element, C-terminal domain"/>
    <property type="match status" value="1"/>
</dbReference>
<reference evidence="2" key="1">
    <citation type="submission" date="2022-03" db="EMBL/GenBank/DDBJ databases">
        <authorList>
            <person name="Alioto T."/>
            <person name="Alioto T."/>
            <person name="Gomez Garrido J."/>
        </authorList>
    </citation>
    <scope>NUCLEOTIDE SEQUENCE</scope>
</reference>
<dbReference type="InterPro" id="IPR042566">
    <property type="entry name" value="L1_C"/>
</dbReference>
<dbReference type="EMBL" id="OW240919">
    <property type="protein sequence ID" value="CAH2312031.1"/>
    <property type="molecule type" value="Genomic_DNA"/>
</dbReference>
<keyword evidence="3" id="KW-1185">Reference proteome</keyword>
<gene>
    <name evidence="2" type="ORF">PECUL_23A039769</name>
</gene>
<dbReference type="AlphaFoldDB" id="A0AAD1SZY7"/>
<protein>
    <submittedName>
        <fullName evidence="2">Uncharacterized protein</fullName>
    </submittedName>
</protein>
<evidence type="ECO:0000313" key="3">
    <source>
        <dbReference type="Proteomes" id="UP001295444"/>
    </source>
</evidence>
<dbReference type="InterPro" id="IPR004244">
    <property type="entry name" value="Transposase_22"/>
</dbReference>
<feature type="region of interest" description="Disordered" evidence="1">
    <location>
        <begin position="97"/>
        <end position="121"/>
    </location>
</feature>
<dbReference type="PANTHER" id="PTHR11505">
    <property type="entry name" value="L1 TRANSPOSABLE ELEMENT-RELATED"/>
    <property type="match status" value="1"/>
</dbReference>
<name>A0AAD1SZY7_PELCU</name>
<proteinExistence type="predicted"/>
<evidence type="ECO:0000256" key="1">
    <source>
        <dbReference type="SAM" id="MobiDB-lite"/>
    </source>
</evidence>
<accession>A0AAD1SZY7</accession>
<dbReference type="Proteomes" id="UP001295444">
    <property type="component" value="Chromosome 08"/>
</dbReference>
<evidence type="ECO:0000313" key="2">
    <source>
        <dbReference type="EMBL" id="CAH2312031.1"/>
    </source>
</evidence>